<dbReference type="EMBL" id="JBEDUW010000006">
    <property type="protein sequence ID" value="KAK9921896.1"/>
    <property type="molecule type" value="Genomic_DNA"/>
</dbReference>
<dbReference type="Proteomes" id="UP001457282">
    <property type="component" value="Unassembled WGS sequence"/>
</dbReference>
<keyword evidence="2" id="KW-1185">Reference proteome</keyword>
<gene>
    <name evidence="1" type="ORF">M0R45_030389</name>
</gene>
<name>A0AAW1WDG4_RUBAR</name>
<evidence type="ECO:0000313" key="2">
    <source>
        <dbReference type="Proteomes" id="UP001457282"/>
    </source>
</evidence>
<dbReference type="AlphaFoldDB" id="A0AAW1WDG4"/>
<comment type="caution">
    <text evidence="1">The sequence shown here is derived from an EMBL/GenBank/DDBJ whole genome shotgun (WGS) entry which is preliminary data.</text>
</comment>
<proteinExistence type="predicted"/>
<protein>
    <submittedName>
        <fullName evidence="1">Uncharacterized protein</fullName>
    </submittedName>
</protein>
<organism evidence="1 2">
    <name type="scientific">Rubus argutus</name>
    <name type="common">Southern blackberry</name>
    <dbReference type="NCBI Taxonomy" id="59490"/>
    <lineage>
        <taxon>Eukaryota</taxon>
        <taxon>Viridiplantae</taxon>
        <taxon>Streptophyta</taxon>
        <taxon>Embryophyta</taxon>
        <taxon>Tracheophyta</taxon>
        <taxon>Spermatophyta</taxon>
        <taxon>Magnoliopsida</taxon>
        <taxon>eudicotyledons</taxon>
        <taxon>Gunneridae</taxon>
        <taxon>Pentapetalae</taxon>
        <taxon>rosids</taxon>
        <taxon>fabids</taxon>
        <taxon>Rosales</taxon>
        <taxon>Rosaceae</taxon>
        <taxon>Rosoideae</taxon>
        <taxon>Rosoideae incertae sedis</taxon>
        <taxon>Rubus</taxon>
    </lineage>
</organism>
<evidence type="ECO:0000313" key="1">
    <source>
        <dbReference type="EMBL" id="KAK9921896.1"/>
    </source>
</evidence>
<accession>A0AAW1WDG4</accession>
<reference evidence="1 2" key="1">
    <citation type="journal article" date="2023" name="G3 (Bethesda)">
        <title>A chromosome-length genome assembly and annotation of blackberry (Rubus argutus, cv. 'Hillquist').</title>
        <authorList>
            <person name="Bruna T."/>
            <person name="Aryal R."/>
            <person name="Dudchenko O."/>
            <person name="Sargent D.J."/>
            <person name="Mead D."/>
            <person name="Buti M."/>
            <person name="Cavallini A."/>
            <person name="Hytonen T."/>
            <person name="Andres J."/>
            <person name="Pham M."/>
            <person name="Weisz D."/>
            <person name="Mascagni F."/>
            <person name="Usai G."/>
            <person name="Natali L."/>
            <person name="Bassil N."/>
            <person name="Fernandez G.E."/>
            <person name="Lomsadze A."/>
            <person name="Armour M."/>
            <person name="Olukolu B."/>
            <person name="Poorten T."/>
            <person name="Britton C."/>
            <person name="Davik J."/>
            <person name="Ashrafi H."/>
            <person name="Aiden E.L."/>
            <person name="Borodovsky M."/>
            <person name="Worthington M."/>
        </authorList>
    </citation>
    <scope>NUCLEOTIDE SEQUENCE [LARGE SCALE GENOMIC DNA]</scope>
    <source>
        <strain evidence="1">PI 553951</strain>
    </source>
</reference>
<sequence>MSTTVQLKARLGELIQAAELGLMVAVQRAGFFTVAWLVCSNDGAAVIVIHGDDGDDWNGGIEIAEDTGSVIMGDD</sequence>